<dbReference type="GO" id="GO:0050897">
    <property type="term" value="F:cobalt ion binding"/>
    <property type="evidence" value="ECO:0007669"/>
    <property type="project" value="TreeGrafter"/>
</dbReference>
<comment type="subcellular location">
    <subcellularLocation>
        <location evidence="1">Cell membrane</location>
        <topology evidence="1">Multi-pass membrane protein</topology>
    </subcellularLocation>
</comment>
<evidence type="ECO:0000256" key="12">
    <source>
        <dbReference type="ARBA" id="ARBA00034269"/>
    </source>
</evidence>
<dbReference type="Pfam" id="PF01544">
    <property type="entry name" value="CorA"/>
    <property type="match status" value="1"/>
</dbReference>
<dbReference type="FunFam" id="1.20.58.340:FF:000004">
    <property type="entry name" value="Magnesium transport protein CorA"/>
    <property type="match status" value="1"/>
</dbReference>
<dbReference type="Proteomes" id="UP000824260">
    <property type="component" value="Unassembled WGS sequence"/>
</dbReference>
<evidence type="ECO:0000256" key="6">
    <source>
        <dbReference type="ARBA" id="ARBA00022692"/>
    </source>
</evidence>
<dbReference type="CDD" id="cd12826">
    <property type="entry name" value="EcCorA_ZntB-like_u1"/>
    <property type="match status" value="1"/>
</dbReference>
<dbReference type="InterPro" id="IPR002523">
    <property type="entry name" value="MgTranspt_CorA/ZnTranspt_ZntB"/>
</dbReference>
<evidence type="ECO:0000256" key="9">
    <source>
        <dbReference type="ARBA" id="ARBA00022989"/>
    </source>
</evidence>
<evidence type="ECO:0000256" key="8">
    <source>
        <dbReference type="ARBA" id="ARBA00022842"/>
    </source>
</evidence>
<dbReference type="GO" id="GO:0000287">
    <property type="term" value="F:magnesium ion binding"/>
    <property type="evidence" value="ECO:0007669"/>
    <property type="project" value="TreeGrafter"/>
</dbReference>
<evidence type="ECO:0000313" key="16">
    <source>
        <dbReference type="Proteomes" id="UP000824260"/>
    </source>
</evidence>
<dbReference type="SUPFAM" id="SSF144083">
    <property type="entry name" value="Magnesium transport protein CorA, transmembrane region"/>
    <property type="match status" value="1"/>
</dbReference>
<comment type="caution">
    <text evidence="15">The sequence shown here is derived from an EMBL/GenBank/DDBJ whole genome shotgun (WGS) entry which is preliminary data.</text>
</comment>
<dbReference type="PANTHER" id="PTHR46494:SF3">
    <property type="entry name" value="ZINC TRANSPORT PROTEIN ZNTB"/>
    <property type="match status" value="1"/>
</dbReference>
<dbReference type="AlphaFoldDB" id="A0A9D1CWK1"/>
<keyword evidence="7" id="KW-0862">Zinc</keyword>
<organism evidence="15 16">
    <name type="scientific">Candidatus Pullichristensenella stercorigallinarum</name>
    <dbReference type="NCBI Taxonomy" id="2840909"/>
    <lineage>
        <taxon>Bacteria</taxon>
        <taxon>Bacillati</taxon>
        <taxon>Bacillota</taxon>
        <taxon>Clostridia</taxon>
        <taxon>Candidatus Pullichristensenella</taxon>
    </lineage>
</organism>
<proteinExistence type="inferred from homology"/>
<keyword evidence="6 14" id="KW-0812">Transmembrane</keyword>
<keyword evidence="4" id="KW-1003">Cell membrane</keyword>
<evidence type="ECO:0000256" key="7">
    <source>
        <dbReference type="ARBA" id="ARBA00022833"/>
    </source>
</evidence>
<dbReference type="PANTHER" id="PTHR46494">
    <property type="entry name" value="CORA FAMILY METAL ION TRANSPORTER (EUROFUNG)"/>
    <property type="match status" value="1"/>
</dbReference>
<keyword evidence="11 14" id="KW-0472">Membrane</keyword>
<evidence type="ECO:0000256" key="11">
    <source>
        <dbReference type="ARBA" id="ARBA00023136"/>
    </source>
</evidence>
<reference evidence="15" key="1">
    <citation type="submission" date="2020-10" db="EMBL/GenBank/DDBJ databases">
        <authorList>
            <person name="Gilroy R."/>
        </authorList>
    </citation>
    <scope>NUCLEOTIDE SEQUENCE</scope>
    <source>
        <strain evidence="15">ChiSjej6B24-2974</strain>
    </source>
</reference>
<evidence type="ECO:0000256" key="10">
    <source>
        <dbReference type="ARBA" id="ARBA00023065"/>
    </source>
</evidence>
<keyword evidence="9 14" id="KW-1133">Transmembrane helix</keyword>
<comment type="similarity">
    <text evidence="2">Belongs to the CorA metal ion transporter (MIT) (TC 1.A.35) family.</text>
</comment>
<dbReference type="Gene3D" id="1.20.58.340">
    <property type="entry name" value="Magnesium transport protein CorA, transmembrane region"/>
    <property type="match status" value="2"/>
</dbReference>
<dbReference type="SUPFAM" id="SSF143865">
    <property type="entry name" value="CorA soluble domain-like"/>
    <property type="match status" value="1"/>
</dbReference>
<dbReference type="EMBL" id="DVFZ01000046">
    <property type="protein sequence ID" value="HIQ82354.1"/>
    <property type="molecule type" value="Genomic_DNA"/>
</dbReference>
<dbReference type="GO" id="GO:0005886">
    <property type="term" value="C:plasma membrane"/>
    <property type="evidence" value="ECO:0007669"/>
    <property type="project" value="UniProtKB-SubCell"/>
</dbReference>
<evidence type="ECO:0000256" key="4">
    <source>
        <dbReference type="ARBA" id="ARBA00022475"/>
    </source>
</evidence>
<feature type="transmembrane region" description="Helical" evidence="14">
    <location>
        <begin position="275"/>
        <end position="295"/>
    </location>
</feature>
<evidence type="ECO:0000256" key="14">
    <source>
        <dbReference type="SAM" id="Phobius"/>
    </source>
</evidence>
<reference evidence="15" key="2">
    <citation type="journal article" date="2021" name="PeerJ">
        <title>Extensive microbial diversity within the chicken gut microbiome revealed by metagenomics and culture.</title>
        <authorList>
            <person name="Gilroy R."/>
            <person name="Ravi A."/>
            <person name="Getino M."/>
            <person name="Pursley I."/>
            <person name="Horton D.L."/>
            <person name="Alikhan N.F."/>
            <person name="Baker D."/>
            <person name="Gharbi K."/>
            <person name="Hall N."/>
            <person name="Watson M."/>
            <person name="Adriaenssens E.M."/>
            <person name="Foster-Nyarko E."/>
            <person name="Jarju S."/>
            <person name="Secka A."/>
            <person name="Antonio M."/>
            <person name="Oren A."/>
            <person name="Chaudhuri R.R."/>
            <person name="La Ragione R."/>
            <person name="Hildebrand F."/>
            <person name="Pallen M.J."/>
        </authorList>
    </citation>
    <scope>NUCLEOTIDE SEQUENCE</scope>
    <source>
        <strain evidence="15">ChiSjej6B24-2974</strain>
    </source>
</reference>
<gene>
    <name evidence="15" type="ORF">IAA52_04555</name>
</gene>
<accession>A0A9D1CWK1</accession>
<evidence type="ECO:0000256" key="2">
    <source>
        <dbReference type="ARBA" id="ARBA00009765"/>
    </source>
</evidence>
<feature type="transmembrane region" description="Helical" evidence="14">
    <location>
        <begin position="244"/>
        <end position="263"/>
    </location>
</feature>
<comment type="catalytic activity">
    <reaction evidence="12">
        <text>Mg(2+)(in) = Mg(2+)(out)</text>
        <dbReference type="Rhea" id="RHEA:29827"/>
        <dbReference type="ChEBI" id="CHEBI:18420"/>
    </reaction>
</comment>
<protein>
    <recommendedName>
        <fullName evidence="17">Magnesium transporter</fullName>
    </recommendedName>
</protein>
<evidence type="ECO:0000256" key="5">
    <source>
        <dbReference type="ARBA" id="ARBA00022519"/>
    </source>
</evidence>
<name>A0A9D1CWK1_9FIRM</name>
<evidence type="ECO:0000256" key="3">
    <source>
        <dbReference type="ARBA" id="ARBA00022448"/>
    </source>
</evidence>
<evidence type="ECO:0000256" key="13">
    <source>
        <dbReference type="ARBA" id="ARBA00045497"/>
    </source>
</evidence>
<keyword evidence="5" id="KW-0997">Cell inner membrane</keyword>
<keyword evidence="8" id="KW-0460">Magnesium</keyword>
<sequence length="301" mass="32502">MIGAQGGRGMLLYGTEGSFARREGAWAGHGDVGVFTAAEMEAGPGRMPVRLPLPVQVRYCRAGMEGEVLTGAVKRTAGSFSFAYWKDGLAFVDESGFVAGVLDGLAGRQMTAGGALCAVLAALLPPETGAVEALEARAEGLETEALAEAALASHRFGGKLLDVRKQASALGRYYAQLEDMFEDLGDAAQALGLAHAEARSLALSGERAHRLREDALSLREYLLQIRELYQAQIGIRQNEIMKSLTVVTTIFLPLSLLAGWYGMNFAGMPELTWPWGYPLIILVSLAIVALCIWYFRRKKFL</sequence>
<keyword evidence="10" id="KW-0406">Ion transport</keyword>
<evidence type="ECO:0008006" key="17">
    <source>
        <dbReference type="Google" id="ProtNLM"/>
    </source>
</evidence>
<dbReference type="GO" id="GO:0015087">
    <property type="term" value="F:cobalt ion transmembrane transporter activity"/>
    <property type="evidence" value="ECO:0007669"/>
    <property type="project" value="TreeGrafter"/>
</dbReference>
<dbReference type="InterPro" id="IPR045863">
    <property type="entry name" value="CorA_TM1_TM2"/>
</dbReference>
<dbReference type="InterPro" id="IPR045861">
    <property type="entry name" value="CorA_cytoplasmic_dom"/>
</dbReference>
<comment type="function">
    <text evidence="13">Mediates influx of magnesium ions. Alternates between open and closed states. Activated by low cytoplasmic Mg(2+) levels. Inactive when cytoplasmic Mg(2+) levels are high.</text>
</comment>
<keyword evidence="3" id="KW-0813">Transport</keyword>
<evidence type="ECO:0000313" key="15">
    <source>
        <dbReference type="EMBL" id="HIQ82354.1"/>
    </source>
</evidence>
<dbReference type="GO" id="GO:0015095">
    <property type="term" value="F:magnesium ion transmembrane transporter activity"/>
    <property type="evidence" value="ECO:0007669"/>
    <property type="project" value="TreeGrafter"/>
</dbReference>
<evidence type="ECO:0000256" key="1">
    <source>
        <dbReference type="ARBA" id="ARBA00004651"/>
    </source>
</evidence>